<organism evidence="5 6">
    <name type="scientific">Pararhodospirillum oryzae</name>
    <dbReference type="NCBI Taxonomy" id="478448"/>
    <lineage>
        <taxon>Bacteria</taxon>
        <taxon>Pseudomonadati</taxon>
        <taxon>Pseudomonadota</taxon>
        <taxon>Alphaproteobacteria</taxon>
        <taxon>Rhodospirillales</taxon>
        <taxon>Rhodospirillaceae</taxon>
        <taxon>Pararhodospirillum</taxon>
    </lineage>
</organism>
<gene>
    <name evidence="5" type="ORF">ROR02_18700</name>
</gene>
<keyword evidence="6" id="KW-1185">Reference proteome</keyword>
<keyword evidence="1" id="KW-0210">Decarboxylase</keyword>
<sequence length="376" mass="42058">MHAVVEALKALIAENHWEEKFTTAIAKAGSYHIPQLRDIKTLDDYLAWMDNLLRWRPIENYLGREIYNRICEFYFILSQEPVRSLQNRVIPSQQSAPLTPLSQWIVAFADAWGDYLDTPESISDESIATFYASPPFNMDEYMAPPSGYRTFNQLFARHVKPGVRPIAAIGDPRVITAAADSTVVGWWQINENSKIRVKTLEWSIQELLEGSPYKDRFKGGLFMHSFLNTTDYHRLHVPVPGTVLESRVVLGQAYLDVKAVPVEGSETGEYRVAAVRTFDAQDGTGYQFAQARGLLVIDSPIGLVGVLPIGMAQVSSVVMTAEVGRTLHKGEEFSYFQFGGSDHVLLFEARSNVNIVAQPNVHYNVGQAIAVAYPCV</sequence>
<keyword evidence="2" id="KW-0865">Zymogen</keyword>
<evidence type="ECO:0000256" key="4">
    <source>
        <dbReference type="ARBA" id="ARBA00023317"/>
    </source>
</evidence>
<keyword evidence="3" id="KW-0456">Lyase</keyword>
<dbReference type="Pfam" id="PF02666">
    <property type="entry name" value="PS_Dcarbxylase"/>
    <property type="match status" value="1"/>
</dbReference>
<reference evidence="5 6" key="1">
    <citation type="submission" date="2019-07" db="EMBL/GenBank/DDBJ databases">
        <title>Whole genome shotgun sequence of Rhodospirillum oryzae NBRC 107573.</title>
        <authorList>
            <person name="Hosoyama A."/>
            <person name="Uohara A."/>
            <person name="Ohji S."/>
            <person name="Ichikawa N."/>
        </authorList>
    </citation>
    <scope>NUCLEOTIDE SEQUENCE [LARGE SCALE GENOMIC DNA]</scope>
    <source>
        <strain evidence="5 6">NBRC 107573</strain>
    </source>
</reference>
<evidence type="ECO:0008006" key="7">
    <source>
        <dbReference type="Google" id="ProtNLM"/>
    </source>
</evidence>
<dbReference type="PANTHER" id="PTHR10067">
    <property type="entry name" value="PHOSPHATIDYLSERINE DECARBOXYLASE"/>
    <property type="match status" value="1"/>
</dbReference>
<protein>
    <recommendedName>
        <fullName evidence="7">Phosphatidylserine decarboxylase</fullName>
    </recommendedName>
</protein>
<evidence type="ECO:0000256" key="3">
    <source>
        <dbReference type="ARBA" id="ARBA00023239"/>
    </source>
</evidence>
<name>A0A512H8F4_9PROT</name>
<comment type="caution">
    <text evidence="5">The sequence shown here is derived from an EMBL/GenBank/DDBJ whole genome shotgun (WGS) entry which is preliminary data.</text>
</comment>
<evidence type="ECO:0000256" key="1">
    <source>
        <dbReference type="ARBA" id="ARBA00022793"/>
    </source>
</evidence>
<evidence type="ECO:0000313" key="5">
    <source>
        <dbReference type="EMBL" id="GEO81739.1"/>
    </source>
</evidence>
<keyword evidence="4" id="KW-0670">Pyruvate</keyword>
<dbReference type="RefSeq" id="WP_147163767.1">
    <property type="nucleotide sequence ID" value="NZ_BJZO01000046.1"/>
</dbReference>
<dbReference type="Proteomes" id="UP000321567">
    <property type="component" value="Unassembled WGS sequence"/>
</dbReference>
<evidence type="ECO:0000313" key="6">
    <source>
        <dbReference type="Proteomes" id="UP000321567"/>
    </source>
</evidence>
<accession>A0A512H8F4</accession>
<dbReference type="EMBL" id="BJZO01000046">
    <property type="protein sequence ID" value="GEO81739.1"/>
    <property type="molecule type" value="Genomic_DNA"/>
</dbReference>
<dbReference type="AlphaFoldDB" id="A0A512H8F4"/>
<dbReference type="GO" id="GO:0004609">
    <property type="term" value="F:phosphatidylserine decarboxylase activity"/>
    <property type="evidence" value="ECO:0007669"/>
    <property type="project" value="InterPro"/>
</dbReference>
<proteinExistence type="predicted"/>
<evidence type="ECO:0000256" key="2">
    <source>
        <dbReference type="ARBA" id="ARBA00023145"/>
    </source>
</evidence>
<dbReference type="InterPro" id="IPR003817">
    <property type="entry name" value="PS_Dcarbxylase"/>
</dbReference>
<dbReference type="PANTHER" id="PTHR10067:SF13">
    <property type="entry name" value="PHOSPHATIDYLSERINE DECARBOXYLASE"/>
    <property type="match status" value="1"/>
</dbReference>
<dbReference type="OrthoDB" id="9802030at2"/>
<dbReference type="GO" id="GO:0008654">
    <property type="term" value="P:phospholipid biosynthetic process"/>
    <property type="evidence" value="ECO:0007669"/>
    <property type="project" value="InterPro"/>
</dbReference>